<reference evidence="1 2" key="1">
    <citation type="journal article" date="2018" name="Sci. Rep.">
        <title>Genome sequence of the cauliflower mushroom Sparassis crispa (Hanabiratake) and its association with beneficial usage.</title>
        <authorList>
            <person name="Kiyama R."/>
            <person name="Furutani Y."/>
            <person name="Kawaguchi K."/>
            <person name="Nakanishi T."/>
        </authorList>
    </citation>
    <scope>NUCLEOTIDE SEQUENCE [LARGE SCALE GENOMIC DNA]</scope>
</reference>
<dbReference type="InParanoid" id="A0A401GRE1"/>
<dbReference type="GeneID" id="38781709"/>
<dbReference type="OrthoDB" id="2776971at2759"/>
<keyword evidence="2" id="KW-1185">Reference proteome</keyword>
<organism evidence="1 2">
    <name type="scientific">Sparassis crispa</name>
    <dbReference type="NCBI Taxonomy" id="139825"/>
    <lineage>
        <taxon>Eukaryota</taxon>
        <taxon>Fungi</taxon>
        <taxon>Dikarya</taxon>
        <taxon>Basidiomycota</taxon>
        <taxon>Agaricomycotina</taxon>
        <taxon>Agaricomycetes</taxon>
        <taxon>Polyporales</taxon>
        <taxon>Sparassidaceae</taxon>
        <taxon>Sparassis</taxon>
    </lineage>
</organism>
<proteinExistence type="predicted"/>
<dbReference type="AlphaFoldDB" id="A0A401GRE1"/>
<protein>
    <submittedName>
        <fullName evidence="1">Uncharacterized protein</fullName>
    </submittedName>
</protein>
<dbReference type="Proteomes" id="UP000287166">
    <property type="component" value="Unassembled WGS sequence"/>
</dbReference>
<dbReference type="EMBL" id="BFAD01000006">
    <property type="protein sequence ID" value="GBE84792.1"/>
    <property type="molecule type" value="Genomic_DNA"/>
</dbReference>
<sequence length="173" mass="19211">MLYYGVPVIQNHMHLLVPDDQLETAYKVLLAAGYKDSPLPLIPMVSSRDPNTHWEELGCPAYRMVLLRDGKRSLIILIQNYSAAASTFDDANPSSFEQCAGLAIPPLPLLGQSFLRTYFTYFKSSGRKSRVSSILQVWCASVKLSGYAPLGVDAMRGVPGISDAMTLYWERGY</sequence>
<accession>A0A401GRE1</accession>
<evidence type="ECO:0000313" key="1">
    <source>
        <dbReference type="EMBL" id="GBE84792.1"/>
    </source>
</evidence>
<gene>
    <name evidence="1" type="ORF">SCP_0607720</name>
</gene>
<evidence type="ECO:0000313" key="2">
    <source>
        <dbReference type="Proteomes" id="UP000287166"/>
    </source>
</evidence>
<name>A0A401GRE1_9APHY</name>
<comment type="caution">
    <text evidence="1">The sequence shown here is derived from an EMBL/GenBank/DDBJ whole genome shotgun (WGS) entry which is preliminary data.</text>
</comment>
<dbReference type="RefSeq" id="XP_027615705.1">
    <property type="nucleotide sequence ID" value="XM_027759904.1"/>
</dbReference>